<evidence type="ECO:0000313" key="7">
    <source>
        <dbReference type="EMBL" id="ASN06229.1"/>
    </source>
</evidence>
<keyword evidence="2 5" id="KW-0560">Oxidoreductase</keyword>
<dbReference type="KEGG" id="vne:CFK40_14960"/>
<proteinExistence type="inferred from homology"/>
<dbReference type="OrthoDB" id="9762913at2"/>
<dbReference type="InterPro" id="IPR029510">
    <property type="entry name" value="Ald_DH_CS_GLU"/>
</dbReference>
<dbReference type="Gene3D" id="3.40.605.10">
    <property type="entry name" value="Aldehyde Dehydrogenase, Chain A, domain 1"/>
    <property type="match status" value="1"/>
</dbReference>
<accession>A0A221MF63</accession>
<evidence type="ECO:0000256" key="3">
    <source>
        <dbReference type="ARBA" id="ARBA00023027"/>
    </source>
</evidence>
<dbReference type="GO" id="GO:0016620">
    <property type="term" value="F:oxidoreductase activity, acting on the aldehyde or oxo group of donors, NAD or NADP as acceptor"/>
    <property type="evidence" value="ECO:0007669"/>
    <property type="project" value="InterPro"/>
</dbReference>
<keyword evidence="8" id="KW-1185">Reference proteome</keyword>
<dbReference type="SUPFAM" id="SSF53720">
    <property type="entry name" value="ALDH-like"/>
    <property type="match status" value="1"/>
</dbReference>
<protein>
    <submittedName>
        <fullName evidence="7">Betaine-aldehyde dehydrogenase</fullName>
    </submittedName>
</protein>
<name>A0A221MF63_9BACI</name>
<dbReference type="PROSITE" id="PS00687">
    <property type="entry name" value="ALDEHYDE_DEHYDR_GLU"/>
    <property type="match status" value="1"/>
</dbReference>
<dbReference type="CDD" id="cd07091">
    <property type="entry name" value="ALDH_F1-2_Ald2-like"/>
    <property type="match status" value="1"/>
</dbReference>
<dbReference type="Pfam" id="PF00171">
    <property type="entry name" value="Aldedh"/>
    <property type="match status" value="1"/>
</dbReference>
<reference evidence="7 8" key="1">
    <citation type="journal article" date="2003" name="Int. J. Syst. Evol. Microbiol.">
        <title>Virgibacillus carmonensis sp. nov., Virgibacillus necropolis sp. nov. and Virgibacillus picturae sp. nov., three novel species isolated from deteriorated mural paintings, transfer of the species of the genus salibacillus to Virgibacillus, as Virgibacillus marismortui comb. nov. and Virgibacillus salexigens comb. nov., and emended description of the genus Virgibacillus.</title>
        <authorList>
            <person name="Heyrman J."/>
            <person name="Logan N.A."/>
            <person name="Busse H.J."/>
            <person name="Balcaen A."/>
            <person name="Lebbe L."/>
            <person name="Rodriguez-Diaz M."/>
            <person name="Swings J."/>
            <person name="De Vos P."/>
        </authorList>
    </citation>
    <scope>NUCLEOTIDE SEQUENCE [LARGE SCALE GENOMIC DNA]</scope>
    <source>
        <strain evidence="7 8">LMG 19488</strain>
    </source>
</reference>
<dbReference type="FunFam" id="3.40.605.10:FF:000011">
    <property type="entry name" value="ALD5p Mitochondrial aldehyde dehydrogenase"/>
    <property type="match status" value="1"/>
</dbReference>
<evidence type="ECO:0000256" key="2">
    <source>
        <dbReference type="ARBA" id="ARBA00023002"/>
    </source>
</evidence>
<evidence type="ECO:0000256" key="5">
    <source>
        <dbReference type="RuleBase" id="RU003345"/>
    </source>
</evidence>
<evidence type="ECO:0000259" key="6">
    <source>
        <dbReference type="Pfam" id="PF00171"/>
    </source>
</evidence>
<dbReference type="InterPro" id="IPR016162">
    <property type="entry name" value="Ald_DH_N"/>
</dbReference>
<feature type="active site" evidence="4">
    <location>
        <position position="265"/>
    </location>
</feature>
<dbReference type="RefSeq" id="WP_089533186.1">
    <property type="nucleotide sequence ID" value="NZ_CP022437.1"/>
</dbReference>
<dbReference type="InterPro" id="IPR015590">
    <property type="entry name" value="Aldehyde_DH_dom"/>
</dbReference>
<dbReference type="FunFam" id="3.40.309.10:FF:000001">
    <property type="entry name" value="Mitochondrial aldehyde dehydrogenase 2"/>
    <property type="match status" value="1"/>
</dbReference>
<dbReference type="AlphaFoldDB" id="A0A221MF63"/>
<sequence>MIKTVNLNPKVVEFLKEPKKLYINGEWRESIEGNTFETINPATGEVLATVHEAREKDVDVAAEAAFNAFEGGEWPKISAYDRSRLMHKLADLMERDFEILAQLDTLDNGKSIKEMNSSDLPGAIENLRYFAGWTTKMTGQTIPVSESYFNYTRHEPVGVVGQIIPWNFPIMMALWKIAPAIATGCTVILKPAEQTPLSALYLAKLVEEAGFPKGVINIINGFGKTAGDALVKHPKVNKIAFTGSTLTGQSIMKEAANTMKRVTLELGGKSPNIILPDADLDKAIPGVFNGIMVNQGEVCCAGSRVFIPDDLFEEVVGKMKAYAEEVKLGNGLDQDTDMGPLVSERQFEVVTSYIEKGVEEGATLLVGGGQSGEGYFVSPTVFTDVDDNMTIAKEEIFGPVVVAMPYSSIDEVVERANASPYGLAAGLWTENLKNAHKISNKLKAGSIWVNCYNLTNAAVPFGGFKESGFGREMGSYALNNYTEVKSVWINLD</sequence>
<dbReference type="FunFam" id="3.40.605.10:FF:000026">
    <property type="entry name" value="Aldehyde dehydrogenase, putative"/>
    <property type="match status" value="1"/>
</dbReference>
<dbReference type="EMBL" id="CP022437">
    <property type="protein sequence ID" value="ASN06229.1"/>
    <property type="molecule type" value="Genomic_DNA"/>
</dbReference>
<feature type="domain" description="Aldehyde dehydrogenase" evidence="6">
    <location>
        <begin position="27"/>
        <end position="487"/>
    </location>
</feature>
<dbReference type="InterPro" id="IPR016161">
    <property type="entry name" value="Ald_DH/histidinol_DH"/>
</dbReference>
<dbReference type="Gene3D" id="3.40.309.10">
    <property type="entry name" value="Aldehyde Dehydrogenase, Chain A, domain 2"/>
    <property type="match status" value="1"/>
</dbReference>
<dbReference type="InterPro" id="IPR016163">
    <property type="entry name" value="Ald_DH_C"/>
</dbReference>
<gene>
    <name evidence="7" type="ORF">CFK40_14960</name>
</gene>
<dbReference type="Proteomes" id="UP000204391">
    <property type="component" value="Chromosome"/>
</dbReference>
<organism evidence="7 8">
    <name type="scientific">Virgibacillus necropolis</name>
    <dbReference type="NCBI Taxonomy" id="163877"/>
    <lineage>
        <taxon>Bacteria</taxon>
        <taxon>Bacillati</taxon>
        <taxon>Bacillota</taxon>
        <taxon>Bacilli</taxon>
        <taxon>Bacillales</taxon>
        <taxon>Bacillaceae</taxon>
        <taxon>Virgibacillus</taxon>
    </lineage>
</organism>
<keyword evidence="3" id="KW-0520">NAD</keyword>
<evidence type="ECO:0000256" key="1">
    <source>
        <dbReference type="ARBA" id="ARBA00009986"/>
    </source>
</evidence>
<evidence type="ECO:0000313" key="8">
    <source>
        <dbReference type="Proteomes" id="UP000204391"/>
    </source>
</evidence>
<dbReference type="PANTHER" id="PTHR11699">
    <property type="entry name" value="ALDEHYDE DEHYDROGENASE-RELATED"/>
    <property type="match status" value="1"/>
</dbReference>
<comment type="similarity">
    <text evidence="1 5">Belongs to the aldehyde dehydrogenase family.</text>
</comment>
<evidence type="ECO:0000256" key="4">
    <source>
        <dbReference type="PROSITE-ProRule" id="PRU10007"/>
    </source>
</evidence>
<dbReference type="GO" id="GO:0019752">
    <property type="term" value="P:carboxylic acid metabolic process"/>
    <property type="evidence" value="ECO:0007669"/>
    <property type="project" value="UniProtKB-ARBA"/>
</dbReference>